<proteinExistence type="predicted"/>
<feature type="compositionally biased region" description="Polar residues" evidence="1">
    <location>
        <begin position="869"/>
        <end position="879"/>
    </location>
</feature>
<evidence type="ECO:0000313" key="4">
    <source>
        <dbReference type="EMBL" id="KAJ7078721.1"/>
    </source>
</evidence>
<dbReference type="PANTHER" id="PTHR15696">
    <property type="entry name" value="SMG-7 SUPPRESSOR WITH MORPHOLOGICAL EFFECT ON GENITALIA PROTEIN 7"/>
    <property type="match status" value="1"/>
</dbReference>
<feature type="domain" description="DNA/RNA-binding" evidence="2">
    <location>
        <begin position="186"/>
        <end position="244"/>
    </location>
</feature>
<accession>A0AAD6TYF7</accession>
<keyword evidence="5" id="KW-1185">Reference proteome</keyword>
<evidence type="ECO:0000259" key="2">
    <source>
        <dbReference type="Pfam" id="PF10373"/>
    </source>
</evidence>
<dbReference type="PANTHER" id="PTHR15696:SF36">
    <property type="entry name" value="NONSENSE-MEDIATED MRNA DECAY FACTOR"/>
    <property type="match status" value="1"/>
</dbReference>
<dbReference type="InterPro" id="IPR045153">
    <property type="entry name" value="Est1/Ebs1-like"/>
</dbReference>
<dbReference type="Pfam" id="PF10373">
    <property type="entry name" value="EST1_DNA_bind"/>
    <property type="match status" value="1"/>
</dbReference>
<protein>
    <recommendedName>
        <fullName evidence="6">Protein SMG7</fullName>
    </recommendedName>
</protein>
<feature type="region of interest" description="Disordered" evidence="1">
    <location>
        <begin position="251"/>
        <end position="270"/>
    </location>
</feature>
<evidence type="ECO:0000313" key="5">
    <source>
        <dbReference type="Proteomes" id="UP001222325"/>
    </source>
</evidence>
<dbReference type="AlphaFoldDB" id="A0AAD6TYF7"/>
<comment type="caution">
    <text evidence="4">The sequence shown here is derived from an EMBL/GenBank/DDBJ whole genome shotgun (WGS) entry which is preliminary data.</text>
</comment>
<gene>
    <name evidence="4" type="ORF">B0H15DRAFT_532588</name>
</gene>
<feature type="region of interest" description="Disordered" evidence="1">
    <location>
        <begin position="79"/>
        <end position="124"/>
    </location>
</feature>
<dbReference type="EMBL" id="JARJCN010000064">
    <property type="protein sequence ID" value="KAJ7078721.1"/>
    <property type="molecule type" value="Genomic_DNA"/>
</dbReference>
<dbReference type="InterPro" id="IPR019458">
    <property type="entry name" value="Est1-like_N"/>
</dbReference>
<dbReference type="Pfam" id="PF10374">
    <property type="entry name" value="EST1"/>
    <property type="match status" value="1"/>
</dbReference>
<feature type="region of interest" description="Disordered" evidence="1">
    <location>
        <begin position="734"/>
        <end position="768"/>
    </location>
</feature>
<reference evidence="4" key="1">
    <citation type="submission" date="2023-03" db="EMBL/GenBank/DDBJ databases">
        <title>Massive genome expansion in bonnet fungi (Mycena s.s.) driven by repeated elements and novel gene families across ecological guilds.</title>
        <authorList>
            <consortium name="Lawrence Berkeley National Laboratory"/>
            <person name="Harder C.B."/>
            <person name="Miyauchi S."/>
            <person name="Viragh M."/>
            <person name="Kuo A."/>
            <person name="Thoen E."/>
            <person name="Andreopoulos B."/>
            <person name="Lu D."/>
            <person name="Skrede I."/>
            <person name="Drula E."/>
            <person name="Henrissat B."/>
            <person name="Morin E."/>
            <person name="Kohler A."/>
            <person name="Barry K."/>
            <person name="LaButti K."/>
            <person name="Morin E."/>
            <person name="Salamov A."/>
            <person name="Lipzen A."/>
            <person name="Mereny Z."/>
            <person name="Hegedus B."/>
            <person name="Baldrian P."/>
            <person name="Stursova M."/>
            <person name="Weitz H."/>
            <person name="Taylor A."/>
            <person name="Grigoriev I.V."/>
            <person name="Nagy L.G."/>
            <person name="Martin F."/>
            <person name="Kauserud H."/>
        </authorList>
    </citation>
    <scope>NUCLEOTIDE SEQUENCE</scope>
    <source>
        <strain evidence="4">CBHHK173m</strain>
    </source>
</reference>
<feature type="region of interest" description="Disordered" evidence="1">
    <location>
        <begin position="849"/>
        <end position="909"/>
    </location>
</feature>
<dbReference type="InterPro" id="IPR018834">
    <property type="entry name" value="DNA/RNA-bd_Est1-type"/>
</dbReference>
<feature type="domain" description="Telomerase activating protein Est1-like N-terminal" evidence="3">
    <location>
        <begin position="2"/>
        <end position="159"/>
    </location>
</feature>
<dbReference type="Gene3D" id="1.25.40.10">
    <property type="entry name" value="Tetratricopeptide repeat domain"/>
    <property type="match status" value="1"/>
</dbReference>
<name>A0AAD6TYF7_9AGAR</name>
<evidence type="ECO:0000259" key="3">
    <source>
        <dbReference type="Pfam" id="PF10374"/>
    </source>
</evidence>
<dbReference type="InterPro" id="IPR011990">
    <property type="entry name" value="TPR-like_helical_dom_sf"/>
</dbReference>
<organism evidence="4 5">
    <name type="scientific">Mycena belliarum</name>
    <dbReference type="NCBI Taxonomy" id="1033014"/>
    <lineage>
        <taxon>Eukaryota</taxon>
        <taxon>Fungi</taxon>
        <taxon>Dikarya</taxon>
        <taxon>Basidiomycota</taxon>
        <taxon>Agaricomycotina</taxon>
        <taxon>Agaricomycetes</taxon>
        <taxon>Agaricomycetidae</taxon>
        <taxon>Agaricales</taxon>
        <taxon>Marasmiineae</taxon>
        <taxon>Mycenaceae</taxon>
        <taxon>Mycena</taxon>
    </lineage>
</organism>
<dbReference type="SUPFAM" id="SSF48452">
    <property type="entry name" value="TPR-like"/>
    <property type="match status" value="1"/>
</dbReference>
<sequence>MQTSYAFITLYKQRLARPSNSNANGGPVEARKLLQRFRQFLAEEERFWRALVRRVQRAYKIVLPRTVALPAELVGGVDDAEDAPGERTNHFGFPSARGTTAGPGDLPDGGNIDGGGDGAEGAAEGKDEDNAIVDTALAHSVLSKTFVCLGDIARYREQYKVSPAAAKGGAANPHAARANYARPRALYLAAHALAPHEGNAAHQLAILAGYDSDPLAALAWYLRALCVPAPFETAEQNLAGVLARAAGSFRAGKGGSSAGKNGAQERGLSGVEKDARAEIWTWATAAGEEVDEEKEREAEEALPPRVRIERFKRDVVLLHALWREGSTPPRQTLALSSYIARAFARLVAARALPEELIVRIGVLAQGAVWVGRMLAPPTSAPAVVAATPDRDKGRRRNRNKSAPAAITPPVAKRPLPALQAAHLAHLLALYTALLGVGVRELADAGTGVGVRGPLAERISAELRRTLPALRVGSKWTLGNWAWVRAVGEKEAREATTKGQGEIVEIEDEEQELRAQLGRLWATYAEFLRRLARTFPIATLPPLSEAEDDGKGAAVVQLELELEEDLDMRGWLPLRGFMGGPCPSSEDQAQNSGQERRTVGLREEVHPNVEQLMRIADLLRDGQRIVALEDSPLTLYGGQFVVKSIEALVPAAGPIPSVLPRAAADALASIRGSRLAMDIEDDAMTEQTEQTSHTADDILHDAFSFLNQAQEGSEGGVADDSDEDEIVWDLREAPVSPLPATATARTSPKTPMRPTPIGPPSRTPLEPASVPLPPFRLPPAQLQPSQPIAPGTHVPATTALDLLNNFTKAPLAKPLHVATTQGAGAGGVSLLPGSRAVPSQSIWSASRDEQGLMFSGGGGAQHAHPHPYQEPQQHYHSQPAPQEYAGGGMHHQRFPSQEQSTIWASSYPAPGPQEDRLHVVPHQHERVVSNAMAAAQLFPSGGDQYGYGPMLRQYPVGMTAGGGGAQEELGVFYSTAPISPVAHLRGFMSQHPQSSHGQIHARHLSLHDPRGGAFHGPPVAPVSQMWGRAG</sequence>
<evidence type="ECO:0008006" key="6">
    <source>
        <dbReference type="Google" id="ProtNLM"/>
    </source>
</evidence>
<feature type="compositionally biased region" description="Pro residues" evidence="1">
    <location>
        <begin position="750"/>
        <end position="761"/>
    </location>
</feature>
<dbReference type="Proteomes" id="UP001222325">
    <property type="component" value="Unassembled WGS sequence"/>
</dbReference>
<feature type="compositionally biased region" description="Polar residues" evidence="1">
    <location>
        <begin position="893"/>
        <end position="903"/>
    </location>
</feature>
<feature type="region of interest" description="Disordered" evidence="1">
    <location>
        <begin position="381"/>
        <end position="408"/>
    </location>
</feature>
<evidence type="ECO:0000256" key="1">
    <source>
        <dbReference type="SAM" id="MobiDB-lite"/>
    </source>
</evidence>